<sequence>MKIKAKIKTQKQIANETRSFAIVKPGFYTAVVRKMEAVNFRGRFSSYLNPDADDDLWEYLKVQPVVMLLNDLHTFISRQDFIVGVIQDGDLIRPDGDTEKLPIFGGYKGAQFLLQSLGLFEKTEDGYTLDFNPEAIVDRVLRVRVGIGGYVKGSGNYAPADIITMLEEISDEEITIDNILKWVKVWNTQQDYLDKHGNEINEGISLKVKNVILGWYTMSTAQAERDDFFVDGDAIYLNEEAQVIAQSIIDADEDDGNETPW</sequence>
<evidence type="ECO:0000313" key="1">
    <source>
        <dbReference type="EMBL" id="KKN27191.1"/>
    </source>
</evidence>
<dbReference type="EMBL" id="LAZR01002659">
    <property type="protein sequence ID" value="KKN27191.1"/>
    <property type="molecule type" value="Genomic_DNA"/>
</dbReference>
<name>A0A0F9RQC6_9ZZZZ</name>
<organism evidence="1">
    <name type="scientific">marine sediment metagenome</name>
    <dbReference type="NCBI Taxonomy" id="412755"/>
    <lineage>
        <taxon>unclassified sequences</taxon>
        <taxon>metagenomes</taxon>
        <taxon>ecological metagenomes</taxon>
    </lineage>
</organism>
<proteinExistence type="predicted"/>
<protein>
    <submittedName>
        <fullName evidence="1">Uncharacterized protein</fullName>
    </submittedName>
</protein>
<reference evidence="1" key="1">
    <citation type="journal article" date="2015" name="Nature">
        <title>Complex archaea that bridge the gap between prokaryotes and eukaryotes.</title>
        <authorList>
            <person name="Spang A."/>
            <person name="Saw J.H."/>
            <person name="Jorgensen S.L."/>
            <person name="Zaremba-Niedzwiedzka K."/>
            <person name="Martijn J."/>
            <person name="Lind A.E."/>
            <person name="van Eijk R."/>
            <person name="Schleper C."/>
            <person name="Guy L."/>
            <person name="Ettema T.J."/>
        </authorList>
    </citation>
    <scope>NUCLEOTIDE SEQUENCE</scope>
</reference>
<comment type="caution">
    <text evidence="1">The sequence shown here is derived from an EMBL/GenBank/DDBJ whole genome shotgun (WGS) entry which is preliminary data.</text>
</comment>
<accession>A0A0F9RQC6</accession>
<gene>
    <name evidence="1" type="ORF">LCGC14_0867110</name>
</gene>
<dbReference type="AlphaFoldDB" id="A0A0F9RQC6"/>